<keyword evidence="2" id="KW-1185">Reference proteome</keyword>
<protein>
    <submittedName>
        <fullName evidence="1">Uncharacterized protein</fullName>
    </submittedName>
</protein>
<dbReference type="Proteomes" id="UP000828390">
    <property type="component" value="Unassembled WGS sequence"/>
</dbReference>
<reference evidence="1" key="1">
    <citation type="journal article" date="2019" name="bioRxiv">
        <title>The Genome of the Zebra Mussel, Dreissena polymorpha: A Resource for Invasive Species Research.</title>
        <authorList>
            <person name="McCartney M.A."/>
            <person name="Auch B."/>
            <person name="Kono T."/>
            <person name="Mallez S."/>
            <person name="Zhang Y."/>
            <person name="Obille A."/>
            <person name="Becker A."/>
            <person name="Abrahante J.E."/>
            <person name="Garbe J."/>
            <person name="Badalamenti J.P."/>
            <person name="Herman A."/>
            <person name="Mangelson H."/>
            <person name="Liachko I."/>
            <person name="Sullivan S."/>
            <person name="Sone E.D."/>
            <person name="Koren S."/>
            <person name="Silverstein K.A.T."/>
            <person name="Beckman K.B."/>
            <person name="Gohl D.M."/>
        </authorList>
    </citation>
    <scope>NUCLEOTIDE SEQUENCE</scope>
    <source>
        <strain evidence="1">Duluth1</strain>
        <tissue evidence="1">Whole animal</tissue>
    </source>
</reference>
<comment type="caution">
    <text evidence="1">The sequence shown here is derived from an EMBL/GenBank/DDBJ whole genome shotgun (WGS) entry which is preliminary data.</text>
</comment>
<dbReference type="EMBL" id="JAIWYP010000009">
    <property type="protein sequence ID" value="KAH3777615.1"/>
    <property type="molecule type" value="Genomic_DNA"/>
</dbReference>
<gene>
    <name evidence="1" type="ORF">DPMN_179063</name>
</gene>
<name>A0A9D4EG91_DREPO</name>
<evidence type="ECO:0000313" key="1">
    <source>
        <dbReference type="EMBL" id="KAH3777615.1"/>
    </source>
</evidence>
<proteinExistence type="predicted"/>
<organism evidence="1 2">
    <name type="scientific">Dreissena polymorpha</name>
    <name type="common">Zebra mussel</name>
    <name type="synonym">Mytilus polymorpha</name>
    <dbReference type="NCBI Taxonomy" id="45954"/>
    <lineage>
        <taxon>Eukaryota</taxon>
        <taxon>Metazoa</taxon>
        <taxon>Spiralia</taxon>
        <taxon>Lophotrochozoa</taxon>
        <taxon>Mollusca</taxon>
        <taxon>Bivalvia</taxon>
        <taxon>Autobranchia</taxon>
        <taxon>Heteroconchia</taxon>
        <taxon>Euheterodonta</taxon>
        <taxon>Imparidentia</taxon>
        <taxon>Neoheterodontei</taxon>
        <taxon>Myida</taxon>
        <taxon>Dreissenoidea</taxon>
        <taxon>Dreissenidae</taxon>
        <taxon>Dreissena</taxon>
    </lineage>
</organism>
<accession>A0A9D4EG91</accession>
<reference evidence="1" key="2">
    <citation type="submission" date="2020-11" db="EMBL/GenBank/DDBJ databases">
        <authorList>
            <person name="McCartney M.A."/>
            <person name="Auch B."/>
            <person name="Kono T."/>
            <person name="Mallez S."/>
            <person name="Becker A."/>
            <person name="Gohl D.M."/>
            <person name="Silverstein K.A.T."/>
            <person name="Koren S."/>
            <person name="Bechman K.B."/>
            <person name="Herman A."/>
            <person name="Abrahante J.E."/>
            <person name="Garbe J."/>
        </authorList>
    </citation>
    <scope>NUCLEOTIDE SEQUENCE</scope>
    <source>
        <strain evidence="1">Duluth1</strain>
        <tissue evidence="1">Whole animal</tissue>
    </source>
</reference>
<sequence>MYCISEVLIVDVAMGCAWSQPNDMAACSQQLSSCHVVVFVLLPDREESPMHFFEYFSVFLLQGVFRH</sequence>
<dbReference type="AlphaFoldDB" id="A0A9D4EG91"/>
<evidence type="ECO:0000313" key="2">
    <source>
        <dbReference type="Proteomes" id="UP000828390"/>
    </source>
</evidence>